<evidence type="ECO:0000313" key="2">
    <source>
        <dbReference type="EMBL" id="KAG7292051.1"/>
    </source>
</evidence>
<comment type="caution">
    <text evidence="2">The sequence shown here is derived from an EMBL/GenBank/DDBJ whole genome shotgun (WGS) entry which is preliminary data.</text>
</comment>
<dbReference type="AlphaFoldDB" id="A0AAD4I269"/>
<dbReference type="EMBL" id="JAHCVI010000001">
    <property type="protein sequence ID" value="KAG7292051.1"/>
    <property type="molecule type" value="Genomic_DNA"/>
</dbReference>
<accession>A0AAD4I269</accession>
<reference evidence="2" key="1">
    <citation type="submission" date="2023-02" db="EMBL/GenBank/DDBJ databases">
        <authorList>
            <person name="Palmer J.M."/>
        </authorList>
    </citation>
    <scope>NUCLEOTIDE SEQUENCE</scope>
    <source>
        <strain evidence="2">FW57</strain>
    </source>
</reference>
<feature type="compositionally biased region" description="Pro residues" evidence="1">
    <location>
        <begin position="29"/>
        <end position="41"/>
    </location>
</feature>
<dbReference type="Proteomes" id="UP001197093">
    <property type="component" value="Unassembled WGS sequence"/>
</dbReference>
<evidence type="ECO:0000256" key="1">
    <source>
        <dbReference type="SAM" id="MobiDB-lite"/>
    </source>
</evidence>
<keyword evidence="3" id="KW-1185">Reference proteome</keyword>
<proteinExistence type="predicted"/>
<gene>
    <name evidence="2" type="ORF">NEMBOFW57_002082</name>
</gene>
<evidence type="ECO:0000313" key="3">
    <source>
        <dbReference type="Proteomes" id="UP001197093"/>
    </source>
</evidence>
<feature type="region of interest" description="Disordered" evidence="1">
    <location>
        <begin position="1"/>
        <end position="44"/>
    </location>
</feature>
<protein>
    <submittedName>
        <fullName evidence="2">Uncharacterized protein</fullName>
    </submittedName>
</protein>
<name>A0AAD4I269_9PEZI</name>
<organism evidence="2 3">
    <name type="scientific">Staphylotrichum longicolle</name>
    <dbReference type="NCBI Taxonomy" id="669026"/>
    <lineage>
        <taxon>Eukaryota</taxon>
        <taxon>Fungi</taxon>
        <taxon>Dikarya</taxon>
        <taxon>Ascomycota</taxon>
        <taxon>Pezizomycotina</taxon>
        <taxon>Sordariomycetes</taxon>
        <taxon>Sordariomycetidae</taxon>
        <taxon>Sordariales</taxon>
        <taxon>Chaetomiaceae</taxon>
        <taxon>Staphylotrichum</taxon>
    </lineage>
</organism>
<sequence>MGLVQYDSSDEDEEVPTPVASMNRHNPNVHPPPPPGTPPPTHAALTNKFDTFLRLKRTQHIHFNDRSRQQ</sequence>